<comment type="caution">
    <text evidence="1">The sequence shown here is derived from an EMBL/GenBank/DDBJ whole genome shotgun (WGS) entry which is preliminary data.</text>
</comment>
<evidence type="ECO:0000313" key="1">
    <source>
        <dbReference type="EMBL" id="KRY97023.1"/>
    </source>
</evidence>
<organism evidence="1 2">
    <name type="scientific">Trichinella zimbabwensis</name>
    <dbReference type="NCBI Taxonomy" id="268475"/>
    <lineage>
        <taxon>Eukaryota</taxon>
        <taxon>Metazoa</taxon>
        <taxon>Ecdysozoa</taxon>
        <taxon>Nematoda</taxon>
        <taxon>Enoplea</taxon>
        <taxon>Dorylaimia</taxon>
        <taxon>Trichinellida</taxon>
        <taxon>Trichinellidae</taxon>
        <taxon>Trichinella</taxon>
    </lineage>
</organism>
<accession>A0A0V1GFI6</accession>
<dbReference type="AlphaFoldDB" id="A0A0V1GFI6"/>
<evidence type="ECO:0000313" key="2">
    <source>
        <dbReference type="Proteomes" id="UP000055024"/>
    </source>
</evidence>
<reference evidence="1 2" key="1">
    <citation type="submission" date="2015-01" db="EMBL/GenBank/DDBJ databases">
        <title>Evolution of Trichinella species and genotypes.</title>
        <authorList>
            <person name="Korhonen P.K."/>
            <person name="Edoardo P."/>
            <person name="Giuseppe L.R."/>
            <person name="Gasser R.B."/>
        </authorList>
    </citation>
    <scope>NUCLEOTIDE SEQUENCE [LARGE SCALE GENOMIC DNA]</scope>
    <source>
        <strain evidence="1">ISS1029</strain>
    </source>
</reference>
<sequence>MSICRSYEQLKHQQHCQNLYNSIEGMENRYCSTLCCILSVQICGKRKNKLLFGDPRKF</sequence>
<proteinExistence type="predicted"/>
<name>A0A0V1GFI6_9BILA</name>
<keyword evidence="2" id="KW-1185">Reference proteome</keyword>
<protein>
    <submittedName>
        <fullName evidence="1">Uncharacterized protein</fullName>
    </submittedName>
</protein>
<dbReference type="Proteomes" id="UP000055024">
    <property type="component" value="Unassembled WGS sequence"/>
</dbReference>
<dbReference type="EMBL" id="JYDP01002353">
    <property type="protein sequence ID" value="KRY97023.1"/>
    <property type="molecule type" value="Genomic_DNA"/>
</dbReference>
<gene>
    <name evidence="1" type="ORF">T11_7902</name>
</gene>